<evidence type="ECO:0000256" key="1">
    <source>
        <dbReference type="SAM" id="MobiDB-lite"/>
    </source>
</evidence>
<dbReference type="Proteomes" id="UP000253594">
    <property type="component" value="Unassembled WGS sequence"/>
</dbReference>
<evidence type="ECO:0000313" key="2">
    <source>
        <dbReference type="EMBL" id="RCI75192.1"/>
    </source>
</evidence>
<organism evidence="2 3">
    <name type="scientific">Pseudomonas aeruginosa</name>
    <dbReference type="NCBI Taxonomy" id="287"/>
    <lineage>
        <taxon>Bacteria</taxon>
        <taxon>Pseudomonadati</taxon>
        <taxon>Pseudomonadota</taxon>
        <taxon>Gammaproteobacteria</taxon>
        <taxon>Pseudomonadales</taxon>
        <taxon>Pseudomonadaceae</taxon>
        <taxon>Pseudomonas</taxon>
    </lineage>
</organism>
<dbReference type="AlphaFoldDB" id="A0A367MDC3"/>
<protein>
    <submittedName>
        <fullName evidence="2">Uncharacterized protein</fullName>
    </submittedName>
</protein>
<comment type="caution">
    <text evidence="2">The sequence shown here is derived from an EMBL/GenBank/DDBJ whole genome shotgun (WGS) entry which is preliminary data.</text>
</comment>
<proteinExistence type="predicted"/>
<feature type="compositionally biased region" description="Basic residues" evidence="1">
    <location>
        <begin position="55"/>
        <end position="64"/>
    </location>
</feature>
<feature type="region of interest" description="Disordered" evidence="1">
    <location>
        <begin position="40"/>
        <end position="64"/>
    </location>
</feature>
<dbReference type="EMBL" id="QORE01000216">
    <property type="protein sequence ID" value="RCI75192.1"/>
    <property type="molecule type" value="Genomic_DNA"/>
</dbReference>
<reference evidence="2 3" key="1">
    <citation type="submission" date="2018-07" db="EMBL/GenBank/DDBJ databases">
        <title>Mechanisms of high-level aminoglycoside resistance among Gram-negative pathogens in Brazil.</title>
        <authorList>
            <person name="Ballaben A.S."/>
            <person name="Darini A.L.C."/>
            <person name="Doi Y."/>
        </authorList>
    </citation>
    <scope>NUCLEOTIDE SEQUENCE [LARGE SCALE GENOMIC DNA]</scope>
    <source>
        <strain evidence="2 3">B2-305</strain>
    </source>
</reference>
<evidence type="ECO:0000313" key="3">
    <source>
        <dbReference type="Proteomes" id="UP000253594"/>
    </source>
</evidence>
<accession>A0A367MDC3</accession>
<sequence length="64" mass="6838">MVLRATAQLSGAVTANKGDDVSHHPAEILNPLMARGLVFDDGKDYPSAAVPPTSKARKRPRRKG</sequence>
<gene>
    <name evidence="2" type="ORF">DT376_08930</name>
</gene>
<name>A0A367MDC3_PSEAI</name>